<evidence type="ECO:0000313" key="3">
    <source>
        <dbReference type="Proteomes" id="UP000585614"/>
    </source>
</evidence>
<dbReference type="AlphaFoldDB" id="A0A7J7WQW9"/>
<reference evidence="2 3" key="1">
    <citation type="journal article" date="2020" name="Nature">
        <title>Six reference-quality genomes reveal evolution of bat adaptations.</title>
        <authorList>
            <person name="Jebb D."/>
            <person name="Huang Z."/>
            <person name="Pippel M."/>
            <person name="Hughes G.M."/>
            <person name="Lavrichenko K."/>
            <person name="Devanna P."/>
            <person name="Winkler S."/>
            <person name="Jermiin L.S."/>
            <person name="Skirmuntt E.C."/>
            <person name="Katzourakis A."/>
            <person name="Burkitt-Gray L."/>
            <person name="Ray D.A."/>
            <person name="Sullivan K.A.M."/>
            <person name="Roscito J.G."/>
            <person name="Kirilenko B.M."/>
            <person name="Davalos L.M."/>
            <person name="Corthals A.P."/>
            <person name="Power M.L."/>
            <person name="Jones G."/>
            <person name="Ransome R.D."/>
            <person name="Dechmann D.K.N."/>
            <person name="Locatelli A.G."/>
            <person name="Puechmaille S.J."/>
            <person name="Fedrigo O."/>
            <person name="Jarvis E.D."/>
            <person name="Hiller M."/>
            <person name="Vernes S.C."/>
            <person name="Myers E.W."/>
            <person name="Teeling E.C."/>
        </authorList>
    </citation>
    <scope>NUCLEOTIDE SEQUENCE [LARGE SCALE GENOMIC DNA]</scope>
    <source>
        <strain evidence="2">MRhiFer1</strain>
        <tissue evidence="2">Lung</tissue>
    </source>
</reference>
<evidence type="ECO:0000256" key="1">
    <source>
        <dbReference type="SAM" id="MobiDB-lite"/>
    </source>
</evidence>
<accession>A0A7J7WQW9</accession>
<feature type="region of interest" description="Disordered" evidence="1">
    <location>
        <begin position="1"/>
        <end position="110"/>
    </location>
</feature>
<proteinExistence type="predicted"/>
<organism evidence="2 3">
    <name type="scientific">Rhinolophus ferrumequinum</name>
    <name type="common">Greater horseshoe bat</name>
    <dbReference type="NCBI Taxonomy" id="59479"/>
    <lineage>
        <taxon>Eukaryota</taxon>
        <taxon>Metazoa</taxon>
        <taxon>Chordata</taxon>
        <taxon>Craniata</taxon>
        <taxon>Vertebrata</taxon>
        <taxon>Euteleostomi</taxon>
        <taxon>Mammalia</taxon>
        <taxon>Eutheria</taxon>
        <taxon>Laurasiatheria</taxon>
        <taxon>Chiroptera</taxon>
        <taxon>Yinpterochiroptera</taxon>
        <taxon>Rhinolophoidea</taxon>
        <taxon>Rhinolophidae</taxon>
        <taxon>Rhinolophinae</taxon>
        <taxon>Rhinolophus</taxon>
    </lineage>
</organism>
<dbReference type="Proteomes" id="UP000585614">
    <property type="component" value="Unassembled WGS sequence"/>
</dbReference>
<dbReference type="EMBL" id="JACAGC010000010">
    <property type="protein sequence ID" value="KAF6339807.1"/>
    <property type="molecule type" value="Genomic_DNA"/>
</dbReference>
<comment type="caution">
    <text evidence="2">The sequence shown here is derived from an EMBL/GenBank/DDBJ whole genome shotgun (WGS) entry which is preliminary data.</text>
</comment>
<protein>
    <submittedName>
        <fullName evidence="2">Uncharacterized protein</fullName>
    </submittedName>
</protein>
<evidence type="ECO:0000313" key="2">
    <source>
        <dbReference type="EMBL" id="KAF6339807.1"/>
    </source>
</evidence>
<feature type="compositionally biased region" description="Low complexity" evidence="1">
    <location>
        <begin position="1"/>
        <end position="16"/>
    </location>
</feature>
<sequence length="146" mass="15066">MSPLLPGALAALRLPASQHPEGPQGKKNGGGGGVDVIGADAAVSSIMDGDDADRGAKPALRRERNRNGERKGQLPAPQGGEGGCPSSIWGEEQPLSLLFGTPTPTSPPNEPVNCFFFSIVGGPLEDLGGSGFESLRPLDEEMRPKP</sequence>
<gene>
    <name evidence="2" type="ORF">mRhiFer1_008071</name>
</gene>
<feature type="compositionally biased region" description="Basic and acidic residues" evidence="1">
    <location>
        <begin position="52"/>
        <end position="72"/>
    </location>
</feature>
<name>A0A7J7WQW9_RHIFE</name>